<feature type="chain" id="PRO_5003176477" description="Rho-GAP domain-containing protein" evidence="1">
    <location>
        <begin position="28"/>
        <end position="87"/>
    </location>
</feature>
<dbReference type="HOGENOM" id="CLU_2485468_0_0_1"/>
<dbReference type="AlphaFoldDB" id="E3NEW9"/>
<proteinExistence type="predicted"/>
<evidence type="ECO:0000313" key="4">
    <source>
        <dbReference type="Proteomes" id="UP000008281"/>
    </source>
</evidence>
<reference evidence="3" key="1">
    <citation type="submission" date="2007-07" db="EMBL/GenBank/DDBJ databases">
        <title>PCAP assembly of the Caenorhabditis remanei genome.</title>
        <authorList>
            <consortium name="The Caenorhabditis remanei Sequencing Consortium"/>
            <person name="Wilson R.K."/>
        </authorList>
    </citation>
    <scope>NUCLEOTIDE SEQUENCE [LARGE SCALE GENOMIC DNA]</scope>
    <source>
        <strain evidence="3">PB4641</strain>
    </source>
</reference>
<evidence type="ECO:0000256" key="1">
    <source>
        <dbReference type="SAM" id="SignalP"/>
    </source>
</evidence>
<feature type="domain" description="Rho-GAP" evidence="2">
    <location>
        <begin position="1"/>
        <end position="84"/>
    </location>
</feature>
<dbReference type="GO" id="GO:0007165">
    <property type="term" value="P:signal transduction"/>
    <property type="evidence" value="ECO:0007669"/>
    <property type="project" value="InterPro"/>
</dbReference>
<dbReference type="Proteomes" id="UP000008281">
    <property type="component" value="Unassembled WGS sequence"/>
</dbReference>
<organism evidence="4">
    <name type="scientific">Caenorhabditis remanei</name>
    <name type="common">Caenorhabditis vulgaris</name>
    <dbReference type="NCBI Taxonomy" id="31234"/>
    <lineage>
        <taxon>Eukaryota</taxon>
        <taxon>Metazoa</taxon>
        <taxon>Ecdysozoa</taxon>
        <taxon>Nematoda</taxon>
        <taxon>Chromadorea</taxon>
        <taxon>Rhabditida</taxon>
        <taxon>Rhabditina</taxon>
        <taxon>Rhabditomorpha</taxon>
        <taxon>Rhabditoidea</taxon>
        <taxon>Rhabditidae</taxon>
        <taxon>Peloderinae</taxon>
        <taxon>Caenorhabditis</taxon>
    </lineage>
</organism>
<protein>
    <recommendedName>
        <fullName evidence="2">Rho-GAP domain-containing protein</fullName>
    </recommendedName>
</protein>
<feature type="signal peptide" evidence="1">
    <location>
        <begin position="1"/>
        <end position="27"/>
    </location>
</feature>
<gene>
    <name evidence="3" type="ORF">CRE_13739</name>
</gene>
<evidence type="ECO:0000313" key="3">
    <source>
        <dbReference type="EMBL" id="EFO95660.1"/>
    </source>
</evidence>
<dbReference type="OrthoDB" id="3196451at2759"/>
<dbReference type="InterPro" id="IPR000198">
    <property type="entry name" value="RhoGAP_dom"/>
</dbReference>
<dbReference type="PROSITE" id="PS50238">
    <property type="entry name" value="RHOGAP"/>
    <property type="match status" value="1"/>
</dbReference>
<dbReference type="STRING" id="31234.E3NEW9"/>
<dbReference type="Gene3D" id="1.10.555.10">
    <property type="entry name" value="Rho GTPase activation protein"/>
    <property type="match status" value="1"/>
</dbReference>
<dbReference type="SUPFAM" id="SSF48350">
    <property type="entry name" value="GTPase activation domain, GAP"/>
    <property type="match status" value="1"/>
</dbReference>
<sequence length="87" mass="9988">MVVVLENCVFWLKILLILNQFPEKSIERPPLNDFHVADHSSKNKMTVENLATIFSPTLFCSGSIPAMPNHQLLHFLINNPRVVPKHR</sequence>
<dbReference type="Pfam" id="PF00620">
    <property type="entry name" value="RhoGAP"/>
    <property type="match status" value="1"/>
</dbReference>
<keyword evidence="4" id="KW-1185">Reference proteome</keyword>
<dbReference type="InParanoid" id="E3NEW9"/>
<dbReference type="InterPro" id="IPR008936">
    <property type="entry name" value="Rho_GTPase_activation_prot"/>
</dbReference>
<evidence type="ECO:0000259" key="2">
    <source>
        <dbReference type="PROSITE" id="PS50238"/>
    </source>
</evidence>
<accession>E3NEW9</accession>
<name>E3NEW9_CAERE</name>
<dbReference type="EMBL" id="DS268628">
    <property type="protein sequence ID" value="EFO95660.1"/>
    <property type="molecule type" value="Genomic_DNA"/>
</dbReference>
<keyword evidence="1" id="KW-0732">Signal</keyword>